<reference evidence="2" key="1">
    <citation type="submission" date="2017-04" db="EMBL/GenBank/DDBJ databases">
        <title>Plasmodium gonderi genome.</title>
        <authorList>
            <person name="Arisue N."/>
            <person name="Honma H."/>
            <person name="Kawai S."/>
            <person name="Tougan T."/>
            <person name="Tanabe K."/>
            <person name="Horii T."/>
        </authorList>
    </citation>
    <scope>NUCLEOTIDE SEQUENCE [LARGE SCALE GENOMIC DNA]</scope>
    <source>
        <strain evidence="2">ATCC 30045</strain>
    </source>
</reference>
<dbReference type="GeneID" id="39744830"/>
<evidence type="ECO:0000313" key="1">
    <source>
        <dbReference type="EMBL" id="GAW84022.1"/>
    </source>
</evidence>
<proteinExistence type="predicted"/>
<evidence type="ECO:0000313" key="2">
    <source>
        <dbReference type="Proteomes" id="UP000195521"/>
    </source>
</evidence>
<dbReference type="Pfam" id="PF05795">
    <property type="entry name" value="Plasmodium_Vir"/>
    <property type="match status" value="1"/>
</dbReference>
<dbReference type="InterPro" id="IPR008780">
    <property type="entry name" value="Plasmodium_Vir"/>
</dbReference>
<dbReference type="RefSeq" id="XP_028546611.1">
    <property type="nucleotide sequence ID" value="XM_028690810.1"/>
</dbReference>
<keyword evidence="2" id="KW-1185">Reference proteome</keyword>
<accession>A0A1Y1JTC1</accession>
<gene>
    <name evidence="1" type="ORF">PGO_000650</name>
</gene>
<protein>
    <submittedName>
        <fullName evidence="1">Variable surface protein</fullName>
    </submittedName>
</protein>
<comment type="caution">
    <text evidence="1">The sequence shown here is derived from an EMBL/GenBank/DDBJ whole genome shotgun (WGS) entry which is preliminary data.</text>
</comment>
<organism evidence="1 2">
    <name type="scientific">Plasmodium gonderi</name>
    <dbReference type="NCBI Taxonomy" id="77519"/>
    <lineage>
        <taxon>Eukaryota</taxon>
        <taxon>Sar</taxon>
        <taxon>Alveolata</taxon>
        <taxon>Apicomplexa</taxon>
        <taxon>Aconoidasida</taxon>
        <taxon>Haemosporida</taxon>
        <taxon>Plasmodiidae</taxon>
        <taxon>Plasmodium</taxon>
        <taxon>Plasmodium (Plasmodium)</taxon>
    </lineage>
</organism>
<dbReference type="AlphaFoldDB" id="A0A1Y1JTC1"/>
<dbReference type="OrthoDB" id="379593at2759"/>
<name>A0A1Y1JTC1_PLAGO</name>
<dbReference type="Proteomes" id="UP000195521">
    <property type="component" value="Unassembled WGS sequence"/>
</dbReference>
<sequence>MSETNECLNDSIYNNLFGKWNDKHGMLTYFSYCLKLLEVNGNNNIFNTCEKLLRNVEEMKYDGYNESYLFARCKLLNYWLQDSVYDTLGSGDATDYKKIIENMHDVWNHYNKYFKTGANICKPESVIISFHDIANGRNIHECCLNHYTNKIKNARDDCISYYGNIKSKWPQYGISESLFSEEDKGKCRMYYDKCRTYNPKLDFLNVHCLKGVIKDKNSSNTNSQSNTQYTDVHPSEVPGEMQVEGEMYGDATSTTTSHRIRPIGMSLGLSFLGMILLSTVLYKFTPLKFALNKFINNYKNSRHNVDDETFREFLEHTYDSGNNNMKKEQNYIAYHSI</sequence>
<dbReference type="EMBL" id="BDQF01000064">
    <property type="protein sequence ID" value="GAW84022.1"/>
    <property type="molecule type" value="Genomic_DNA"/>
</dbReference>